<dbReference type="Gene3D" id="3.10.350.10">
    <property type="entry name" value="LysM domain"/>
    <property type="match status" value="1"/>
</dbReference>
<name>A0A4Z0HC02_9ACTN</name>
<gene>
    <name evidence="2" type="ORF">E4099_13130</name>
</gene>
<dbReference type="Pfam" id="PF01476">
    <property type="entry name" value="LysM"/>
    <property type="match status" value="1"/>
</dbReference>
<dbReference type="InterPro" id="IPR045361">
    <property type="entry name" value="CIS_tube_prot_N"/>
</dbReference>
<dbReference type="EMBL" id="SRID01000097">
    <property type="protein sequence ID" value="TGB10019.1"/>
    <property type="molecule type" value="Genomic_DNA"/>
</dbReference>
<comment type="caution">
    <text evidence="2">The sequence shown here is derived from an EMBL/GenBank/DDBJ whole genome shotgun (WGS) entry which is preliminary data.</text>
</comment>
<reference evidence="2 3" key="1">
    <citation type="submission" date="2019-03" db="EMBL/GenBank/DDBJ databases">
        <authorList>
            <person name="Gonzalez-Pimentel J.L."/>
        </authorList>
    </citation>
    <scope>NUCLEOTIDE SEQUENCE [LARGE SCALE GENOMIC DNA]</scope>
    <source>
        <strain evidence="2 3">JCM 31289</strain>
    </source>
</reference>
<proteinExistence type="predicted"/>
<dbReference type="AlphaFoldDB" id="A0A4Z0HC02"/>
<dbReference type="OrthoDB" id="9815939at2"/>
<dbReference type="PROSITE" id="PS51782">
    <property type="entry name" value="LYSM"/>
    <property type="match status" value="1"/>
</dbReference>
<dbReference type="InterPro" id="IPR018392">
    <property type="entry name" value="LysM"/>
</dbReference>
<keyword evidence="3" id="KW-1185">Reference proteome</keyword>
<protein>
    <submittedName>
        <fullName evidence="2">LysM peptidoglycan-binding domain-containing protein</fullName>
    </submittedName>
</protein>
<evidence type="ECO:0000259" key="1">
    <source>
        <dbReference type="PROSITE" id="PS51782"/>
    </source>
</evidence>
<feature type="domain" description="LysM" evidence="1">
    <location>
        <begin position="182"/>
        <end position="229"/>
    </location>
</feature>
<sequence length="242" mass="25810">MLPGLLGGAPVRAALVIYEPPTARGNTPGRERDRLQLQFNPTQVTLAKSANWDRSRAPSDEAATFPEFISAQPRSMTVEVFVDAAVGRGPGVQQQVETLLACCAPRPHRGRAGAKSAPWVRLQWGASRTTAFYAVVTSVGVTYTRFARDGTPLRALCSVRLEEAGGATPAQNPTSAAAGPVDAHQVVAGESLATLAWRTYGDPTRWRAIAEANDIDDPDRVVPGTHVVLPVLAEEPVEEPRG</sequence>
<dbReference type="Proteomes" id="UP000297948">
    <property type="component" value="Unassembled WGS sequence"/>
</dbReference>
<dbReference type="Pfam" id="PF19266">
    <property type="entry name" value="CIS_tube"/>
    <property type="match status" value="1"/>
</dbReference>
<accession>A0A4Z0HC02</accession>
<dbReference type="InterPro" id="IPR036779">
    <property type="entry name" value="LysM_dom_sf"/>
</dbReference>
<evidence type="ECO:0000313" key="2">
    <source>
        <dbReference type="EMBL" id="TGB10019.1"/>
    </source>
</evidence>
<evidence type="ECO:0000313" key="3">
    <source>
        <dbReference type="Proteomes" id="UP000297948"/>
    </source>
</evidence>
<dbReference type="RefSeq" id="WP_135339203.1">
    <property type="nucleotide sequence ID" value="NZ_JBHLTX010000060.1"/>
</dbReference>
<organism evidence="2 3">
    <name type="scientific">Streptomyces palmae</name>
    <dbReference type="NCBI Taxonomy" id="1701085"/>
    <lineage>
        <taxon>Bacteria</taxon>
        <taxon>Bacillati</taxon>
        <taxon>Actinomycetota</taxon>
        <taxon>Actinomycetes</taxon>
        <taxon>Kitasatosporales</taxon>
        <taxon>Streptomycetaceae</taxon>
        <taxon>Streptomyces</taxon>
    </lineage>
</organism>